<dbReference type="InterPro" id="IPR048378">
    <property type="entry name" value="BFA1-like_C"/>
</dbReference>
<feature type="domain" description="DUF3598" evidence="1">
    <location>
        <begin position="1"/>
        <end position="131"/>
    </location>
</feature>
<protein>
    <submittedName>
        <fullName evidence="3">DUF3598 family protein</fullName>
    </submittedName>
</protein>
<reference evidence="3 4" key="1">
    <citation type="submission" date="2020-03" db="EMBL/GenBank/DDBJ databases">
        <title>Draft Genome Sequence of 2-Methylisoborneol Producing Pseudanabaena yagii Strain GIHE-NHR1 Isolated from North Han River in South Korea.</title>
        <authorList>
            <person name="Jeong J."/>
        </authorList>
    </citation>
    <scope>NUCLEOTIDE SEQUENCE [LARGE SCALE GENOMIC DNA]</scope>
    <source>
        <strain evidence="3 4">GIHE-NHR1</strain>
    </source>
</reference>
<dbReference type="Pfam" id="PF12204">
    <property type="entry name" value="DUF3598_N"/>
    <property type="match status" value="1"/>
</dbReference>
<dbReference type="RefSeq" id="WP_169365277.1">
    <property type="nucleotide sequence ID" value="NZ_JAAVJL010000003.1"/>
</dbReference>
<sequence length="278" mass="31786">MRSQWECLLQNLGCWQGSFARLSPQGEILEDIPSETSLELKEDQQTMHQVVRRFYDGQPQDLVLEYRTLNKSIILFENGAFSQGSIQFSPVAEFGAELGLIYGDRRLRIIPLYDKTSKLQQFTLIREHLPHSNTPERPPLTLDALLGKWEGEAITLSPDWLTPEVTPTVTEWRRDGDRAIMSLQMPTIAGTQTITSIAHIDPHNPQILRFEQNPISIQTLFLPDGSSLTCPETIIPRQPFRLSISWLLETNLHQRMIRAYNPQGGWENLTLVTERKVG</sequence>
<organism evidence="3 4">
    <name type="scientific">Pseudanabaena yagii GIHE-NHR1</name>
    <dbReference type="NCBI Taxonomy" id="2722753"/>
    <lineage>
        <taxon>Bacteria</taxon>
        <taxon>Bacillati</taxon>
        <taxon>Cyanobacteriota</taxon>
        <taxon>Cyanophyceae</taxon>
        <taxon>Pseudanabaenales</taxon>
        <taxon>Pseudanabaenaceae</taxon>
        <taxon>Pseudanabaena</taxon>
        <taxon>Pseudanabaena yagii</taxon>
    </lineage>
</organism>
<dbReference type="InterPro" id="IPR022017">
    <property type="entry name" value="BFA1-like_DUF3598"/>
</dbReference>
<dbReference type="PANTHER" id="PTHR33404:SF1">
    <property type="entry name" value="SLL0497 PROTEIN"/>
    <property type="match status" value="1"/>
</dbReference>
<feature type="domain" description="Biogenesis factor required for ATP synthase 1-like C-terminal" evidence="2">
    <location>
        <begin position="136"/>
        <end position="277"/>
    </location>
</feature>
<evidence type="ECO:0000313" key="3">
    <source>
        <dbReference type="EMBL" id="NMF60304.1"/>
    </source>
</evidence>
<proteinExistence type="predicted"/>
<dbReference type="InterPro" id="IPR012674">
    <property type="entry name" value="Calycin"/>
</dbReference>
<gene>
    <name evidence="3" type="ORF">HC246_20305</name>
</gene>
<dbReference type="Gene3D" id="2.40.128.20">
    <property type="match status" value="2"/>
</dbReference>
<keyword evidence="4" id="KW-1185">Reference proteome</keyword>
<comment type="caution">
    <text evidence="3">The sequence shown here is derived from an EMBL/GenBank/DDBJ whole genome shotgun (WGS) entry which is preliminary data.</text>
</comment>
<dbReference type="EMBL" id="JAAVJL010000003">
    <property type="protein sequence ID" value="NMF60304.1"/>
    <property type="molecule type" value="Genomic_DNA"/>
</dbReference>
<evidence type="ECO:0000313" key="4">
    <source>
        <dbReference type="Proteomes" id="UP000738376"/>
    </source>
</evidence>
<accession>A0ABX1LVX8</accession>
<dbReference type="SUPFAM" id="SSF50814">
    <property type="entry name" value="Lipocalins"/>
    <property type="match status" value="2"/>
</dbReference>
<name>A0ABX1LVX8_9CYAN</name>
<dbReference type="Proteomes" id="UP000738376">
    <property type="component" value="Unassembled WGS sequence"/>
</dbReference>
<dbReference type="Pfam" id="PF21053">
    <property type="entry name" value="BFA1_C"/>
    <property type="match status" value="1"/>
</dbReference>
<evidence type="ECO:0000259" key="2">
    <source>
        <dbReference type="Pfam" id="PF21053"/>
    </source>
</evidence>
<dbReference type="PANTHER" id="PTHR33404">
    <property type="entry name" value="CELL DIVISION TOPOLOGICAL SPECIFICITY FACTOR HOMOLOG, CHLOROPLASTIC"/>
    <property type="match status" value="1"/>
</dbReference>
<evidence type="ECO:0000259" key="1">
    <source>
        <dbReference type="Pfam" id="PF12204"/>
    </source>
</evidence>